<dbReference type="InterPro" id="IPR036388">
    <property type="entry name" value="WH-like_DNA-bd_sf"/>
</dbReference>
<dbReference type="PROSITE" id="PS50995">
    <property type="entry name" value="HTH_MARR_2"/>
    <property type="match status" value="2"/>
</dbReference>
<evidence type="ECO:0000259" key="4">
    <source>
        <dbReference type="PROSITE" id="PS50995"/>
    </source>
</evidence>
<organism evidence="5 6">
    <name type="scientific">Leptolyngbya boryana NIES-2135</name>
    <dbReference type="NCBI Taxonomy" id="1973484"/>
    <lineage>
        <taxon>Bacteria</taxon>
        <taxon>Bacillati</taxon>
        <taxon>Cyanobacteriota</taxon>
        <taxon>Cyanophyceae</taxon>
        <taxon>Leptolyngbyales</taxon>
        <taxon>Leptolyngbyaceae</taxon>
        <taxon>Leptolyngbya group</taxon>
        <taxon>Leptolyngbya</taxon>
    </lineage>
</organism>
<dbReference type="SUPFAM" id="SSF46785">
    <property type="entry name" value="Winged helix' DNA-binding domain"/>
    <property type="match status" value="2"/>
</dbReference>
<dbReference type="GO" id="GO:0003700">
    <property type="term" value="F:DNA-binding transcription factor activity"/>
    <property type="evidence" value="ECO:0007669"/>
    <property type="project" value="InterPro"/>
</dbReference>
<gene>
    <name evidence="5" type="ORF">NIES2135_56910</name>
</gene>
<evidence type="ECO:0000313" key="6">
    <source>
        <dbReference type="Proteomes" id="UP000217895"/>
    </source>
</evidence>
<dbReference type="PANTHER" id="PTHR42756:SF1">
    <property type="entry name" value="TRANSCRIPTIONAL REPRESSOR OF EMRAB OPERON"/>
    <property type="match status" value="1"/>
</dbReference>
<protein>
    <submittedName>
        <fullName evidence="5">MarR family transcriptional regulator</fullName>
    </submittedName>
</protein>
<dbReference type="AlphaFoldDB" id="A0A1Z4JQ76"/>
<dbReference type="InterPro" id="IPR036390">
    <property type="entry name" value="WH_DNA-bd_sf"/>
</dbReference>
<feature type="domain" description="HTH marR-type" evidence="4">
    <location>
        <begin position="171"/>
        <end position="303"/>
    </location>
</feature>
<keyword evidence="3" id="KW-0804">Transcription</keyword>
<feature type="domain" description="HTH marR-type" evidence="4">
    <location>
        <begin position="19"/>
        <end position="151"/>
    </location>
</feature>
<dbReference type="SMART" id="SM00347">
    <property type="entry name" value="HTH_MARR"/>
    <property type="match status" value="2"/>
</dbReference>
<dbReference type="GO" id="GO:0003677">
    <property type="term" value="F:DNA binding"/>
    <property type="evidence" value="ECO:0007669"/>
    <property type="project" value="UniProtKB-KW"/>
</dbReference>
<evidence type="ECO:0000256" key="1">
    <source>
        <dbReference type="ARBA" id="ARBA00023015"/>
    </source>
</evidence>
<evidence type="ECO:0000256" key="2">
    <source>
        <dbReference type="ARBA" id="ARBA00023125"/>
    </source>
</evidence>
<keyword evidence="2" id="KW-0238">DNA-binding</keyword>
<dbReference type="Pfam" id="PF01047">
    <property type="entry name" value="MarR"/>
    <property type="match status" value="2"/>
</dbReference>
<accession>A0A1Z4JQ76</accession>
<dbReference type="PANTHER" id="PTHR42756">
    <property type="entry name" value="TRANSCRIPTIONAL REGULATOR, MARR"/>
    <property type="match status" value="1"/>
</dbReference>
<evidence type="ECO:0000256" key="3">
    <source>
        <dbReference type="ARBA" id="ARBA00023163"/>
    </source>
</evidence>
<dbReference type="Gene3D" id="1.10.10.10">
    <property type="entry name" value="Winged helix-like DNA-binding domain superfamily/Winged helix DNA-binding domain"/>
    <property type="match status" value="2"/>
</dbReference>
<sequence length="308" mass="35216">MISSQVEPIPMHLKCLLAPHGIGYRIKLLSQLANRKFQERLDPYKLTPFHWIVLCCLWQEDGQATSSIGDRLQQVGGTLTGVLDRMSERGLIRRERDAQDRRIWRIWLTDAGRKFEEILPPLATELRDAALQGISIPNREQLSTIVDRMIANLGESPIIHPAEGWEAIFAPNNLGYRMKLIAQLGTRRFQDLLEPFGLTPFHWVVLCCLWQEDGQATSSIGENLQQVGGTLTGVLDRMSERGLIRRERDAQDRRIWRIWLTDAGLELRQTLPMAALELLQMMMQDISEDEQTLLSKCVDRLIANLAEV</sequence>
<dbReference type="PRINTS" id="PR00598">
    <property type="entry name" value="HTHMARR"/>
</dbReference>
<keyword evidence="1" id="KW-0805">Transcription regulation</keyword>
<dbReference type="EMBL" id="AP018203">
    <property type="protein sequence ID" value="BAY58817.1"/>
    <property type="molecule type" value="Genomic_DNA"/>
</dbReference>
<dbReference type="Proteomes" id="UP000217895">
    <property type="component" value="Chromosome"/>
</dbReference>
<keyword evidence="6" id="KW-1185">Reference proteome</keyword>
<reference evidence="5 6" key="1">
    <citation type="submission" date="2017-06" db="EMBL/GenBank/DDBJ databases">
        <title>Genome sequencing of cyanobaciteial culture collection at National Institute for Environmental Studies (NIES).</title>
        <authorList>
            <person name="Hirose Y."/>
            <person name="Shimura Y."/>
            <person name="Fujisawa T."/>
            <person name="Nakamura Y."/>
            <person name="Kawachi M."/>
        </authorList>
    </citation>
    <scope>NUCLEOTIDE SEQUENCE [LARGE SCALE GENOMIC DNA]</scope>
    <source>
        <strain evidence="5 6">NIES-2135</strain>
    </source>
</reference>
<name>A0A1Z4JQ76_LEPBY</name>
<proteinExistence type="predicted"/>
<evidence type="ECO:0000313" key="5">
    <source>
        <dbReference type="EMBL" id="BAY58817.1"/>
    </source>
</evidence>
<dbReference type="InterPro" id="IPR000835">
    <property type="entry name" value="HTH_MarR-typ"/>
</dbReference>